<gene>
    <name evidence="3" type="ORF">niasHT_010931</name>
</gene>
<keyword evidence="1" id="KW-0863">Zinc-finger</keyword>
<accession>A0ABD2LGV1</accession>
<evidence type="ECO:0000256" key="1">
    <source>
        <dbReference type="PROSITE-ProRule" id="PRU00042"/>
    </source>
</evidence>
<reference evidence="3 4" key="1">
    <citation type="submission" date="2024-10" db="EMBL/GenBank/DDBJ databases">
        <authorList>
            <person name="Kim D."/>
        </authorList>
    </citation>
    <scope>NUCLEOTIDE SEQUENCE [LARGE SCALE GENOMIC DNA]</scope>
    <source>
        <strain evidence="3">BH-2024</strain>
    </source>
</reference>
<dbReference type="EMBL" id="JBICBT010000424">
    <property type="protein sequence ID" value="KAL3114117.1"/>
    <property type="molecule type" value="Genomic_DNA"/>
</dbReference>
<keyword evidence="4" id="KW-1185">Reference proteome</keyword>
<evidence type="ECO:0000313" key="3">
    <source>
        <dbReference type="EMBL" id="KAL3114117.1"/>
    </source>
</evidence>
<comment type="caution">
    <text evidence="3">The sequence shown here is derived from an EMBL/GenBank/DDBJ whole genome shotgun (WGS) entry which is preliminary data.</text>
</comment>
<evidence type="ECO:0000259" key="2">
    <source>
        <dbReference type="PROSITE" id="PS50157"/>
    </source>
</evidence>
<dbReference type="GO" id="GO:0008270">
    <property type="term" value="F:zinc ion binding"/>
    <property type="evidence" value="ECO:0007669"/>
    <property type="project" value="UniProtKB-KW"/>
</dbReference>
<organism evidence="3 4">
    <name type="scientific">Heterodera trifolii</name>
    <dbReference type="NCBI Taxonomy" id="157864"/>
    <lineage>
        <taxon>Eukaryota</taxon>
        <taxon>Metazoa</taxon>
        <taxon>Ecdysozoa</taxon>
        <taxon>Nematoda</taxon>
        <taxon>Chromadorea</taxon>
        <taxon>Rhabditida</taxon>
        <taxon>Tylenchina</taxon>
        <taxon>Tylenchomorpha</taxon>
        <taxon>Tylenchoidea</taxon>
        <taxon>Heteroderidae</taxon>
        <taxon>Heteroderinae</taxon>
        <taxon>Heterodera</taxon>
    </lineage>
</organism>
<protein>
    <recommendedName>
        <fullName evidence="2">C2H2-type domain-containing protein</fullName>
    </recommendedName>
</protein>
<dbReference type="InterPro" id="IPR014721">
    <property type="entry name" value="Ribsml_uS5_D2-typ_fold_subgr"/>
</dbReference>
<name>A0ABD2LGV1_9BILA</name>
<dbReference type="AlphaFoldDB" id="A0ABD2LGV1"/>
<dbReference type="Gene3D" id="3.30.230.10">
    <property type="match status" value="1"/>
</dbReference>
<dbReference type="Pfam" id="PF05362">
    <property type="entry name" value="Lon_C"/>
    <property type="match status" value="1"/>
</dbReference>
<dbReference type="InterPro" id="IPR008269">
    <property type="entry name" value="Lon_proteolytic"/>
</dbReference>
<sequence length="277" mass="31521">MFEFGWLYNNVLMDIFPFLTVPNSASNWHCFRPVRCAGGQTFHRQMEMPSVYNDVLMDIFLFCSQLDLKLALLSPCSMRWWTTFQRQMENSHRYKGQRCLPFVCQFQLKQIYCGEGFETERQLNMHQAKMHTDEEKTSMHRCLYPGCTYGTINETNLAKQKSSMHIPPRIGQSCALAGFVALISLAIGCSPERLGLTVCTEPNGIISQVGGLEEKLMRLVHSGINNVLVPNDNHGEANAIRDAHDADHDLGPILHSDFVVHINELCHILFPLFLDAQ</sequence>
<evidence type="ECO:0000313" key="4">
    <source>
        <dbReference type="Proteomes" id="UP001620626"/>
    </source>
</evidence>
<dbReference type="Proteomes" id="UP001620626">
    <property type="component" value="Unassembled WGS sequence"/>
</dbReference>
<dbReference type="SUPFAM" id="SSF54211">
    <property type="entry name" value="Ribosomal protein S5 domain 2-like"/>
    <property type="match status" value="1"/>
</dbReference>
<keyword evidence="1" id="KW-0862">Zinc</keyword>
<dbReference type="PRINTS" id="PR00830">
    <property type="entry name" value="ENDOLAPTASE"/>
</dbReference>
<keyword evidence="1" id="KW-0479">Metal-binding</keyword>
<proteinExistence type="predicted"/>
<dbReference type="InterPro" id="IPR020568">
    <property type="entry name" value="Ribosomal_Su5_D2-typ_SF"/>
</dbReference>
<dbReference type="PROSITE" id="PS50157">
    <property type="entry name" value="ZINC_FINGER_C2H2_2"/>
    <property type="match status" value="1"/>
</dbReference>
<dbReference type="InterPro" id="IPR013087">
    <property type="entry name" value="Znf_C2H2_type"/>
</dbReference>
<feature type="domain" description="C2H2-type" evidence="2">
    <location>
        <begin position="102"/>
        <end position="136"/>
    </location>
</feature>